<comment type="caution">
    <text evidence="2">The sequence shown here is derived from an EMBL/GenBank/DDBJ whole genome shotgun (WGS) entry which is preliminary data.</text>
</comment>
<feature type="region of interest" description="Disordered" evidence="1">
    <location>
        <begin position="1"/>
        <end position="26"/>
    </location>
</feature>
<proteinExistence type="predicted"/>
<evidence type="ECO:0000313" key="3">
    <source>
        <dbReference type="Proteomes" id="UP000606786"/>
    </source>
</evidence>
<reference evidence="2" key="1">
    <citation type="submission" date="2020-11" db="EMBL/GenBank/DDBJ databases">
        <authorList>
            <person name="Whitehead M."/>
        </authorList>
    </citation>
    <scope>NUCLEOTIDE SEQUENCE</scope>
    <source>
        <strain evidence="2">EGII</strain>
    </source>
</reference>
<accession>A0A811V288</accession>
<keyword evidence="3" id="KW-1185">Reference proteome</keyword>
<dbReference type="AlphaFoldDB" id="A0A811V288"/>
<protein>
    <submittedName>
        <fullName evidence="2">(Mediterranean fruit fly) hypothetical protein</fullName>
    </submittedName>
</protein>
<evidence type="ECO:0000313" key="2">
    <source>
        <dbReference type="EMBL" id="CAD7003997.1"/>
    </source>
</evidence>
<dbReference type="Proteomes" id="UP000606786">
    <property type="component" value="Unassembled WGS sequence"/>
</dbReference>
<name>A0A811V288_CERCA</name>
<organism evidence="2 3">
    <name type="scientific">Ceratitis capitata</name>
    <name type="common">Mediterranean fruit fly</name>
    <name type="synonym">Tephritis capitata</name>
    <dbReference type="NCBI Taxonomy" id="7213"/>
    <lineage>
        <taxon>Eukaryota</taxon>
        <taxon>Metazoa</taxon>
        <taxon>Ecdysozoa</taxon>
        <taxon>Arthropoda</taxon>
        <taxon>Hexapoda</taxon>
        <taxon>Insecta</taxon>
        <taxon>Pterygota</taxon>
        <taxon>Neoptera</taxon>
        <taxon>Endopterygota</taxon>
        <taxon>Diptera</taxon>
        <taxon>Brachycera</taxon>
        <taxon>Muscomorpha</taxon>
        <taxon>Tephritoidea</taxon>
        <taxon>Tephritidae</taxon>
        <taxon>Ceratitis</taxon>
        <taxon>Ceratitis</taxon>
    </lineage>
</organism>
<feature type="compositionally biased region" description="Polar residues" evidence="1">
    <location>
        <begin position="8"/>
        <end position="25"/>
    </location>
</feature>
<gene>
    <name evidence="2" type="ORF">CCAP1982_LOCUS12419</name>
</gene>
<dbReference type="EMBL" id="CAJHJT010000034">
    <property type="protein sequence ID" value="CAD7003997.1"/>
    <property type="molecule type" value="Genomic_DNA"/>
</dbReference>
<sequence length="122" mass="14400">MDFDPESESSTNPWNSDDDFTLSNEENTECEWRVRTTEEEANPEKKYWSKSKKKNNIHFNHLNSVIEIHFDAQIILFQVQKQRATMSLKMFKLIHGCIRFDVRDERMATTASTSVRDKLAQI</sequence>
<evidence type="ECO:0000256" key="1">
    <source>
        <dbReference type="SAM" id="MobiDB-lite"/>
    </source>
</evidence>